<dbReference type="InterPro" id="IPR008972">
    <property type="entry name" value="Cupredoxin"/>
</dbReference>
<dbReference type="AlphaFoldDB" id="A0A0F3MP09"/>
<dbReference type="Proteomes" id="UP000033616">
    <property type="component" value="Unassembled WGS sequence"/>
</dbReference>
<reference evidence="2 3" key="1">
    <citation type="submission" date="2015-02" db="EMBL/GenBank/DDBJ databases">
        <title>Genome Sequencing of Rickettsiales.</title>
        <authorList>
            <person name="Daugherty S.C."/>
            <person name="Su Q."/>
            <person name="Abolude K."/>
            <person name="Beier-Sexton M."/>
            <person name="Carlyon J.A."/>
            <person name="Carter R."/>
            <person name="Day N.P."/>
            <person name="Dumler S.J."/>
            <person name="Dyachenko V."/>
            <person name="Godinez A."/>
            <person name="Kurtti T.J."/>
            <person name="Lichay M."/>
            <person name="Mullins K.E."/>
            <person name="Ott S."/>
            <person name="Pappas-Brown V."/>
            <person name="Paris D.H."/>
            <person name="Patel P."/>
            <person name="Richards A.L."/>
            <person name="Sadzewicz L."/>
            <person name="Sears K."/>
            <person name="Seidman D."/>
            <person name="Sengamalay N."/>
            <person name="Stenos J."/>
            <person name="Tallon L.J."/>
            <person name="Vincent G."/>
            <person name="Fraser C.M."/>
            <person name="Munderloh U."/>
            <person name="Dunning-Hotopp J.C."/>
        </authorList>
    </citation>
    <scope>NUCLEOTIDE SEQUENCE [LARGE SCALE GENOMIC DNA]</scope>
    <source>
        <strain evidence="2 3">Fuller</strain>
    </source>
</reference>
<dbReference type="EMBL" id="LANP01000001">
    <property type="protein sequence ID" value="KJV57480.1"/>
    <property type="molecule type" value="Genomic_DNA"/>
</dbReference>
<dbReference type="Pfam" id="PF13473">
    <property type="entry name" value="Cupredoxin_1"/>
    <property type="match status" value="1"/>
</dbReference>
<protein>
    <submittedName>
        <fullName evidence="2">Cupredoxin-like domain protein</fullName>
    </submittedName>
</protein>
<dbReference type="STRING" id="1359168.OCHUTO_0029"/>
<dbReference type="PATRIC" id="fig|1359168.3.peg.30"/>
<feature type="domain" description="EfeO-type cupredoxin-like" evidence="1">
    <location>
        <begin position="11"/>
        <end position="113"/>
    </location>
</feature>
<evidence type="ECO:0000313" key="2">
    <source>
        <dbReference type="EMBL" id="KJV57480.1"/>
    </source>
</evidence>
<gene>
    <name evidence="2" type="ORF">OCHUTO_0029</name>
</gene>
<evidence type="ECO:0000313" key="3">
    <source>
        <dbReference type="Proteomes" id="UP000033616"/>
    </source>
</evidence>
<dbReference type="RefSeq" id="WP_045796870.1">
    <property type="nucleotide sequence ID" value="NZ_LANP01000001.1"/>
</dbReference>
<name>A0A0F3MP09_9RICK</name>
<dbReference type="SUPFAM" id="SSF49503">
    <property type="entry name" value="Cupredoxins"/>
    <property type="match status" value="1"/>
</dbReference>
<dbReference type="Gene3D" id="2.60.40.420">
    <property type="entry name" value="Cupredoxins - blue copper proteins"/>
    <property type="match status" value="1"/>
</dbReference>
<sequence length="114" mass="13151">MINNKFIIVTYLIFVLLILGSWGLNSDVVVCKLAIKDHVFEPKEIHAQANKRIELIIENFDDSVEEFESKDLKREKIIPAHSTIKLMLPPLKPGRYKFFGEFHEETAQGVIIVE</sequence>
<evidence type="ECO:0000259" key="1">
    <source>
        <dbReference type="Pfam" id="PF13473"/>
    </source>
</evidence>
<accession>A0A0F3MP09</accession>
<dbReference type="OrthoDB" id="7161040at2"/>
<keyword evidence="3" id="KW-1185">Reference proteome</keyword>
<comment type="caution">
    <text evidence="2">The sequence shown here is derived from an EMBL/GenBank/DDBJ whole genome shotgun (WGS) entry which is preliminary data.</text>
</comment>
<organism evidence="2 3">
    <name type="scientific">Orientia chuto str. Dubai</name>
    <dbReference type="NCBI Taxonomy" id="1359168"/>
    <lineage>
        <taxon>Bacteria</taxon>
        <taxon>Pseudomonadati</taxon>
        <taxon>Pseudomonadota</taxon>
        <taxon>Alphaproteobacteria</taxon>
        <taxon>Rickettsiales</taxon>
        <taxon>Rickettsiaceae</taxon>
        <taxon>Rickettsieae</taxon>
        <taxon>Orientia</taxon>
    </lineage>
</organism>
<dbReference type="InterPro" id="IPR028096">
    <property type="entry name" value="EfeO_Cupredoxin"/>
</dbReference>
<proteinExistence type="predicted"/>